<feature type="non-terminal residue" evidence="2">
    <location>
        <position position="1"/>
    </location>
</feature>
<protein>
    <recommendedName>
        <fullName evidence="1">RNase H type-1 domain-containing protein</fullName>
    </recommendedName>
</protein>
<dbReference type="PANTHER" id="PTHR47074">
    <property type="entry name" value="BNAC02G40300D PROTEIN"/>
    <property type="match status" value="1"/>
</dbReference>
<evidence type="ECO:0000259" key="1">
    <source>
        <dbReference type="Pfam" id="PF13456"/>
    </source>
</evidence>
<proteinExistence type="predicted"/>
<dbReference type="InterPro" id="IPR044730">
    <property type="entry name" value="RNase_H-like_dom_plant"/>
</dbReference>
<dbReference type="AlphaFoldDB" id="A0AAW2LTH0"/>
<dbReference type="GO" id="GO:0003676">
    <property type="term" value="F:nucleic acid binding"/>
    <property type="evidence" value="ECO:0007669"/>
    <property type="project" value="InterPro"/>
</dbReference>
<dbReference type="EMBL" id="JACGWK010000012">
    <property type="protein sequence ID" value="KAL0322439.1"/>
    <property type="molecule type" value="Genomic_DNA"/>
</dbReference>
<gene>
    <name evidence="2" type="ORF">Sangu_1863200</name>
</gene>
<sequence length="144" mass="15482">ACLDGGKEGGIGDIAHDSAGQCLAWCSVRVWRPVKPLLIEALAVREAVRLVAQQGWAQVIIEGDCEPLIRKLLTAKPDSSDVGPLISDCFSLLGSVFVSFTFVRRTGNFSAHCLARHVSSFADGLSSPPNYIQDMLLADFGHDL</sequence>
<organism evidence="2">
    <name type="scientific">Sesamum angustifolium</name>
    <dbReference type="NCBI Taxonomy" id="2727405"/>
    <lineage>
        <taxon>Eukaryota</taxon>
        <taxon>Viridiplantae</taxon>
        <taxon>Streptophyta</taxon>
        <taxon>Embryophyta</taxon>
        <taxon>Tracheophyta</taxon>
        <taxon>Spermatophyta</taxon>
        <taxon>Magnoliopsida</taxon>
        <taxon>eudicotyledons</taxon>
        <taxon>Gunneridae</taxon>
        <taxon>Pentapetalae</taxon>
        <taxon>asterids</taxon>
        <taxon>lamiids</taxon>
        <taxon>Lamiales</taxon>
        <taxon>Pedaliaceae</taxon>
        <taxon>Sesamum</taxon>
    </lineage>
</organism>
<reference evidence="2" key="1">
    <citation type="submission" date="2020-06" db="EMBL/GenBank/DDBJ databases">
        <authorList>
            <person name="Li T."/>
            <person name="Hu X."/>
            <person name="Zhang T."/>
            <person name="Song X."/>
            <person name="Zhang H."/>
            <person name="Dai N."/>
            <person name="Sheng W."/>
            <person name="Hou X."/>
            <person name="Wei L."/>
        </authorList>
    </citation>
    <scope>NUCLEOTIDE SEQUENCE</scope>
    <source>
        <strain evidence="2">G01</strain>
        <tissue evidence="2">Leaf</tissue>
    </source>
</reference>
<feature type="domain" description="RNase H type-1" evidence="1">
    <location>
        <begin position="7"/>
        <end position="117"/>
    </location>
</feature>
<dbReference type="Gene3D" id="3.30.420.10">
    <property type="entry name" value="Ribonuclease H-like superfamily/Ribonuclease H"/>
    <property type="match status" value="1"/>
</dbReference>
<reference evidence="2" key="2">
    <citation type="journal article" date="2024" name="Plant">
        <title>Genomic evolution and insights into agronomic trait innovations of Sesamum species.</title>
        <authorList>
            <person name="Miao H."/>
            <person name="Wang L."/>
            <person name="Qu L."/>
            <person name="Liu H."/>
            <person name="Sun Y."/>
            <person name="Le M."/>
            <person name="Wang Q."/>
            <person name="Wei S."/>
            <person name="Zheng Y."/>
            <person name="Lin W."/>
            <person name="Duan Y."/>
            <person name="Cao H."/>
            <person name="Xiong S."/>
            <person name="Wang X."/>
            <person name="Wei L."/>
            <person name="Li C."/>
            <person name="Ma Q."/>
            <person name="Ju M."/>
            <person name="Zhao R."/>
            <person name="Li G."/>
            <person name="Mu C."/>
            <person name="Tian Q."/>
            <person name="Mei H."/>
            <person name="Zhang T."/>
            <person name="Gao T."/>
            <person name="Zhang H."/>
        </authorList>
    </citation>
    <scope>NUCLEOTIDE SEQUENCE</scope>
    <source>
        <strain evidence="2">G01</strain>
    </source>
</reference>
<comment type="caution">
    <text evidence="2">The sequence shown here is derived from an EMBL/GenBank/DDBJ whole genome shotgun (WGS) entry which is preliminary data.</text>
</comment>
<name>A0AAW2LTH0_9LAMI</name>
<dbReference type="Pfam" id="PF13456">
    <property type="entry name" value="RVT_3"/>
    <property type="match status" value="1"/>
</dbReference>
<dbReference type="GO" id="GO:0004523">
    <property type="term" value="F:RNA-DNA hybrid ribonuclease activity"/>
    <property type="evidence" value="ECO:0007669"/>
    <property type="project" value="InterPro"/>
</dbReference>
<dbReference type="InterPro" id="IPR052929">
    <property type="entry name" value="RNase_H-like_EbsB-rel"/>
</dbReference>
<dbReference type="CDD" id="cd06222">
    <property type="entry name" value="RNase_H_like"/>
    <property type="match status" value="1"/>
</dbReference>
<accession>A0AAW2LTH0</accession>
<dbReference type="InterPro" id="IPR002156">
    <property type="entry name" value="RNaseH_domain"/>
</dbReference>
<evidence type="ECO:0000313" key="2">
    <source>
        <dbReference type="EMBL" id="KAL0322439.1"/>
    </source>
</evidence>
<dbReference type="PANTHER" id="PTHR47074:SF11">
    <property type="entry name" value="REVERSE TRANSCRIPTASE-LIKE PROTEIN"/>
    <property type="match status" value="1"/>
</dbReference>
<dbReference type="InterPro" id="IPR036397">
    <property type="entry name" value="RNaseH_sf"/>
</dbReference>